<proteinExistence type="inferred from homology"/>
<sequence length="264" mass="27801">MHIDLSGKTAIVTASTAGIGLAIAEGLARAGARVVVNGRSETSVQAALARLRRATPGATVEGVAADLSDADGAARVTRAMPQADILVNNAGVYGLKPFFDIDDAEWTHYFQVNVMSGVRLARHYMKGMLERDWGRVVFISSESALNIPVDMIHYGFTKTAQLSIARGLAKLAAGSRVTVNSVLPGPTLSEGVRTLLKETADETGRSVDEVAIEFVRTHRSSSIIQRPATPEEVANLVVYVCSPQASATTGAALRVDGGVVDTIA</sequence>
<dbReference type="PRINTS" id="PR00080">
    <property type="entry name" value="SDRFAMILY"/>
</dbReference>
<dbReference type="AlphaFoldDB" id="A0A106Q9K1"/>
<dbReference type="EMBL" id="LPHD01000061">
    <property type="protein sequence ID" value="KWA82894.1"/>
    <property type="molecule type" value="Genomic_DNA"/>
</dbReference>
<evidence type="ECO:0000313" key="3">
    <source>
        <dbReference type="Proteomes" id="UP000060630"/>
    </source>
</evidence>
<dbReference type="PANTHER" id="PTHR42879:SF6">
    <property type="entry name" value="NADPH-DEPENDENT REDUCTASE BACG"/>
    <property type="match status" value="1"/>
</dbReference>
<dbReference type="InterPro" id="IPR050259">
    <property type="entry name" value="SDR"/>
</dbReference>
<dbReference type="InterPro" id="IPR036291">
    <property type="entry name" value="NAD(P)-bd_dom_sf"/>
</dbReference>
<dbReference type="RefSeq" id="WP_060192778.1">
    <property type="nucleotide sequence ID" value="NZ_LPHD01000061.1"/>
</dbReference>
<dbReference type="PANTHER" id="PTHR42879">
    <property type="entry name" value="3-OXOACYL-(ACYL-CARRIER-PROTEIN) REDUCTASE"/>
    <property type="match status" value="1"/>
</dbReference>
<comment type="caution">
    <text evidence="2">The sequence shown here is derived from an EMBL/GenBank/DDBJ whole genome shotgun (WGS) entry which is preliminary data.</text>
</comment>
<reference evidence="2 3" key="1">
    <citation type="submission" date="2015-11" db="EMBL/GenBank/DDBJ databases">
        <title>Expanding the genomic diversity of Burkholderia species for the development of highly accurate diagnostics.</title>
        <authorList>
            <person name="Sahl J."/>
            <person name="Keim P."/>
            <person name="Wagner D."/>
        </authorList>
    </citation>
    <scope>NUCLEOTIDE SEQUENCE [LARGE SCALE GENOMIC DNA]</scope>
    <source>
        <strain evidence="2 3">MSMB2087WGS</strain>
    </source>
</reference>
<evidence type="ECO:0000313" key="2">
    <source>
        <dbReference type="EMBL" id="KWA82894.1"/>
    </source>
</evidence>
<dbReference type="Gene3D" id="3.40.50.720">
    <property type="entry name" value="NAD(P)-binding Rossmann-like Domain"/>
    <property type="match status" value="1"/>
</dbReference>
<dbReference type="FunFam" id="3.40.50.720:FF:000084">
    <property type="entry name" value="Short-chain dehydrogenase reductase"/>
    <property type="match status" value="1"/>
</dbReference>
<dbReference type="Pfam" id="PF13561">
    <property type="entry name" value="adh_short_C2"/>
    <property type="match status" value="1"/>
</dbReference>
<dbReference type="SUPFAM" id="SSF51735">
    <property type="entry name" value="NAD(P)-binding Rossmann-fold domains"/>
    <property type="match status" value="1"/>
</dbReference>
<name>A0A106Q9K1_9BURK</name>
<accession>A0A106Q9K1</accession>
<dbReference type="Proteomes" id="UP000060630">
    <property type="component" value="Unassembled WGS sequence"/>
</dbReference>
<organism evidence="2 3">
    <name type="scientific">Burkholderia ubonensis</name>
    <dbReference type="NCBI Taxonomy" id="101571"/>
    <lineage>
        <taxon>Bacteria</taxon>
        <taxon>Pseudomonadati</taxon>
        <taxon>Pseudomonadota</taxon>
        <taxon>Betaproteobacteria</taxon>
        <taxon>Burkholderiales</taxon>
        <taxon>Burkholderiaceae</taxon>
        <taxon>Burkholderia</taxon>
        <taxon>Burkholderia cepacia complex</taxon>
    </lineage>
</organism>
<evidence type="ECO:0000256" key="1">
    <source>
        <dbReference type="ARBA" id="ARBA00006484"/>
    </source>
</evidence>
<dbReference type="InterPro" id="IPR002347">
    <property type="entry name" value="SDR_fam"/>
</dbReference>
<comment type="similarity">
    <text evidence="1">Belongs to the short-chain dehydrogenases/reductases (SDR) family.</text>
</comment>
<protein>
    <submittedName>
        <fullName evidence="2">Oxidoreductase</fullName>
    </submittedName>
</protein>
<dbReference type="PRINTS" id="PR00081">
    <property type="entry name" value="GDHRDH"/>
</dbReference>
<gene>
    <name evidence="2" type="ORF">WL29_24930</name>
</gene>